<keyword evidence="11" id="KW-0511">Multifunctional enzyme</keyword>
<dbReference type="InterPro" id="IPR001753">
    <property type="entry name" value="Enoyl-CoA_hydra/iso"/>
</dbReference>
<dbReference type="GO" id="GO:0016853">
    <property type="term" value="F:isomerase activity"/>
    <property type="evidence" value="ECO:0007669"/>
    <property type="project" value="UniProtKB-KW"/>
</dbReference>
<reference evidence="16" key="1">
    <citation type="submission" date="2019-10" db="EMBL/GenBank/DDBJ databases">
        <title>Lacipirellula parvula gen. nov., sp. nov., representing a lineage of planctomycetes widespread in freshwater anoxic habitats, and description of the family Lacipirellulaceae.</title>
        <authorList>
            <person name="Dedysh S.N."/>
            <person name="Kulichevskaya I.S."/>
            <person name="Beletsky A.V."/>
            <person name="Rakitin A.L."/>
            <person name="Mardanov A.V."/>
            <person name="Ivanova A.A."/>
            <person name="Saltykova V.X."/>
            <person name="Rijpstra W.I.C."/>
            <person name="Sinninghe Damste J.S."/>
            <person name="Ravin N.V."/>
        </authorList>
    </citation>
    <scope>NUCLEOTIDE SEQUENCE [LARGE SCALE GENOMIC DNA]</scope>
    <source>
        <strain evidence="16">PX69</strain>
    </source>
</reference>
<dbReference type="Gene3D" id="3.90.226.10">
    <property type="entry name" value="2-enoyl-CoA Hydratase, Chain A, domain 1"/>
    <property type="match status" value="1"/>
</dbReference>
<evidence type="ECO:0000259" key="14">
    <source>
        <dbReference type="Pfam" id="PF02737"/>
    </source>
</evidence>
<dbReference type="InterPro" id="IPR008927">
    <property type="entry name" value="6-PGluconate_DH-like_C_sf"/>
</dbReference>
<feature type="domain" description="3-hydroxyacyl-CoA dehydrogenase C-terminal" evidence="13">
    <location>
        <begin position="626"/>
        <end position="709"/>
    </location>
</feature>
<comment type="similarity">
    <text evidence="3">In the N-terminal section; belongs to the enoyl-CoA hydratase/isomerase family.</text>
</comment>
<dbReference type="CDD" id="cd06558">
    <property type="entry name" value="crotonase-like"/>
    <property type="match status" value="1"/>
</dbReference>
<evidence type="ECO:0000256" key="10">
    <source>
        <dbReference type="ARBA" id="ARBA00023239"/>
    </source>
</evidence>
<evidence type="ECO:0000256" key="2">
    <source>
        <dbReference type="ARBA" id="ARBA00007005"/>
    </source>
</evidence>
<dbReference type="EMBL" id="AP021861">
    <property type="protein sequence ID" value="BBO36555.1"/>
    <property type="molecule type" value="Genomic_DNA"/>
</dbReference>
<dbReference type="GO" id="GO:0016509">
    <property type="term" value="F:long-chain (3S)-3-hydroxyacyl-CoA dehydrogenase (NAD+) activity"/>
    <property type="evidence" value="ECO:0007669"/>
    <property type="project" value="TreeGrafter"/>
</dbReference>
<keyword evidence="5" id="KW-0276">Fatty acid metabolism</keyword>
<keyword evidence="15" id="KW-0413">Isomerase</keyword>
<keyword evidence="6" id="KW-0442">Lipid degradation</keyword>
<proteinExistence type="inferred from homology"/>
<dbReference type="Gene3D" id="3.40.50.720">
    <property type="entry name" value="NAD(P)-binding Rossmann-like Domain"/>
    <property type="match status" value="1"/>
</dbReference>
<dbReference type="Pfam" id="PF00378">
    <property type="entry name" value="ECH_1"/>
    <property type="match status" value="1"/>
</dbReference>
<dbReference type="InterPro" id="IPR006108">
    <property type="entry name" value="3HC_DH_C"/>
</dbReference>
<feature type="domain" description="3-hydroxyacyl-CoA dehydrogenase C-terminal" evidence="13">
    <location>
        <begin position="499"/>
        <end position="592"/>
    </location>
</feature>
<dbReference type="Pfam" id="PF00725">
    <property type="entry name" value="3HCDH"/>
    <property type="match status" value="2"/>
</dbReference>
<dbReference type="PROSITE" id="PS00067">
    <property type="entry name" value="3HCDH"/>
    <property type="match status" value="1"/>
</dbReference>
<dbReference type="EC" id="4.2.1.17" evidence="4"/>
<gene>
    <name evidence="15" type="ORF">PLANPX_6167</name>
</gene>
<dbReference type="SUPFAM" id="SSF51735">
    <property type="entry name" value="NAD(P)-binding Rossmann-fold domains"/>
    <property type="match status" value="1"/>
</dbReference>
<dbReference type="SUPFAM" id="SSF48179">
    <property type="entry name" value="6-phosphogluconate dehydrogenase C-terminal domain-like"/>
    <property type="match status" value="2"/>
</dbReference>
<dbReference type="InterPro" id="IPR050136">
    <property type="entry name" value="FA_oxidation_alpha_subunit"/>
</dbReference>
<accession>A0A5K7XJI9</accession>
<evidence type="ECO:0000256" key="7">
    <source>
        <dbReference type="ARBA" id="ARBA00023002"/>
    </source>
</evidence>
<evidence type="ECO:0000256" key="4">
    <source>
        <dbReference type="ARBA" id="ARBA00012076"/>
    </source>
</evidence>
<dbReference type="InterPro" id="IPR006176">
    <property type="entry name" value="3-OHacyl-CoA_DH_NAD-bd"/>
</dbReference>
<feature type="domain" description="3-hydroxyacyl-CoA dehydrogenase NAD binding" evidence="14">
    <location>
        <begin position="319"/>
        <end position="496"/>
    </location>
</feature>
<dbReference type="AlphaFoldDB" id="A0A5K7XJI9"/>
<organism evidence="15 16">
    <name type="scientific">Lacipirellula parvula</name>
    <dbReference type="NCBI Taxonomy" id="2650471"/>
    <lineage>
        <taxon>Bacteria</taxon>
        <taxon>Pseudomonadati</taxon>
        <taxon>Planctomycetota</taxon>
        <taxon>Planctomycetia</taxon>
        <taxon>Pirellulales</taxon>
        <taxon>Lacipirellulaceae</taxon>
        <taxon>Lacipirellula</taxon>
    </lineage>
</organism>
<dbReference type="GO" id="GO:0070403">
    <property type="term" value="F:NAD+ binding"/>
    <property type="evidence" value="ECO:0007669"/>
    <property type="project" value="InterPro"/>
</dbReference>
<evidence type="ECO:0000313" key="15">
    <source>
        <dbReference type="EMBL" id="BBO36555.1"/>
    </source>
</evidence>
<keyword evidence="16" id="KW-1185">Reference proteome</keyword>
<dbReference type="KEGG" id="lpav:PLANPX_6167"/>
<dbReference type="FunFam" id="3.40.50.720:FF:000009">
    <property type="entry name" value="Fatty oxidation complex, alpha subunit"/>
    <property type="match status" value="1"/>
</dbReference>
<evidence type="ECO:0000256" key="3">
    <source>
        <dbReference type="ARBA" id="ARBA00008750"/>
    </source>
</evidence>
<protein>
    <recommendedName>
        <fullName evidence="4">enoyl-CoA hydratase</fullName>
        <ecNumber evidence="4">4.2.1.17</ecNumber>
    </recommendedName>
</protein>
<keyword evidence="9" id="KW-0443">Lipid metabolism</keyword>
<evidence type="ECO:0000256" key="12">
    <source>
        <dbReference type="ARBA" id="ARBA00049556"/>
    </source>
</evidence>
<dbReference type="SUPFAM" id="SSF52096">
    <property type="entry name" value="ClpP/crotonase"/>
    <property type="match status" value="1"/>
</dbReference>
<dbReference type="InterPro" id="IPR036291">
    <property type="entry name" value="NAD(P)-bd_dom_sf"/>
</dbReference>
<dbReference type="RefSeq" id="WP_152101707.1">
    <property type="nucleotide sequence ID" value="NZ_AP021861.1"/>
</dbReference>
<comment type="catalytic activity">
    <reaction evidence="12">
        <text>a (3S)-3-hydroxyacyl-CoA + NAD(+) = a 3-oxoacyl-CoA + NADH + H(+)</text>
        <dbReference type="Rhea" id="RHEA:22432"/>
        <dbReference type="ChEBI" id="CHEBI:15378"/>
        <dbReference type="ChEBI" id="CHEBI:57318"/>
        <dbReference type="ChEBI" id="CHEBI:57540"/>
        <dbReference type="ChEBI" id="CHEBI:57945"/>
        <dbReference type="ChEBI" id="CHEBI:90726"/>
        <dbReference type="EC" id="1.1.1.35"/>
    </reaction>
</comment>
<evidence type="ECO:0000256" key="6">
    <source>
        <dbReference type="ARBA" id="ARBA00022963"/>
    </source>
</evidence>
<sequence length="714" mass="76005">MADGLLFHLESPASDIAVITINDPQKGANILSRPALAELDGILSTLEKRTDLAGLIFRSTKPGNFIAGADLREFAADIDAPAEHIVEISRRGQQLFGRLAKAPFVTVAAIEGICVGGGAELSVWCDRRIMVANSETSFGFPEVKLGIFPGWGGTARTPRIVGLSNAVELITGGESIDAATAQAMGLIDDVTTEGGDALLAAAIRLVRNEQQTKEYLEDRCRSYAPIAISDTELGFLAATANAYIQGQTKGQYPAPIAALETLIGSAGVDVEAACELEAEGFAPLFGSTVNRALLNVFFLRDQNKKAMPAKGSPREVKSVSVIGAGTMGQGIAAANVKRGIPVALGDTTHEAVSRGVKGVLAEASYNKQLKGPDAAKAIELSPLVNGTMHDSELADVDLIIEAIYESEGAKQELYERLEPIIKAHSILATNTSTIPISDLAGPLVRPEQFCGLHFFNPVRMMPLVEVIRGRGTSDDTIATAVAYSRRIGKSPIVVNDGPGFLVNRVLLPYMNEALLLLQEGAPIKAIERAATAFGMPMGPLALYDTVGLDVALHAGGVMASAFPHRVVRSEILPAMVDAGRVGKKGPGGFFNYSGKRNDHGSDSPQAEAIIAPHRKDERKFSTGELIDRLILPMFLEATRVVEDGIAANVRDVDLALIYGIGFPPFHGGLFFWADTIGAEAIVKKLEPYETLGDRYLPTELLIRTAKAGKKFYDA</sequence>
<dbReference type="PANTHER" id="PTHR43612:SF3">
    <property type="entry name" value="TRIFUNCTIONAL ENZYME SUBUNIT ALPHA, MITOCHONDRIAL"/>
    <property type="match status" value="1"/>
</dbReference>
<evidence type="ECO:0000256" key="8">
    <source>
        <dbReference type="ARBA" id="ARBA00023027"/>
    </source>
</evidence>
<dbReference type="PANTHER" id="PTHR43612">
    <property type="entry name" value="TRIFUNCTIONAL ENZYME SUBUNIT ALPHA"/>
    <property type="match status" value="1"/>
</dbReference>
<name>A0A5K7XJI9_9BACT</name>
<dbReference type="InterPro" id="IPR006180">
    <property type="entry name" value="3-OHacyl-CoA_DH_CS"/>
</dbReference>
<dbReference type="UniPathway" id="UPA00659"/>
<evidence type="ECO:0000259" key="13">
    <source>
        <dbReference type="Pfam" id="PF00725"/>
    </source>
</evidence>
<keyword evidence="8" id="KW-0520">NAD</keyword>
<dbReference type="GO" id="GO:0004300">
    <property type="term" value="F:enoyl-CoA hydratase activity"/>
    <property type="evidence" value="ECO:0007669"/>
    <property type="project" value="UniProtKB-EC"/>
</dbReference>
<evidence type="ECO:0000256" key="9">
    <source>
        <dbReference type="ARBA" id="ARBA00023098"/>
    </source>
</evidence>
<comment type="pathway">
    <text evidence="1">Lipid metabolism; fatty acid beta-oxidation.</text>
</comment>
<keyword evidence="7 15" id="KW-0560">Oxidoreductase</keyword>
<dbReference type="InterPro" id="IPR029045">
    <property type="entry name" value="ClpP/crotonase-like_dom_sf"/>
</dbReference>
<evidence type="ECO:0000256" key="11">
    <source>
        <dbReference type="ARBA" id="ARBA00023268"/>
    </source>
</evidence>
<dbReference type="Gene3D" id="1.10.1040.50">
    <property type="match status" value="1"/>
</dbReference>
<evidence type="ECO:0000313" key="16">
    <source>
        <dbReference type="Proteomes" id="UP000326837"/>
    </source>
</evidence>
<dbReference type="GO" id="GO:0006635">
    <property type="term" value="P:fatty acid beta-oxidation"/>
    <property type="evidence" value="ECO:0007669"/>
    <property type="project" value="UniProtKB-UniPathway"/>
</dbReference>
<evidence type="ECO:0000256" key="1">
    <source>
        <dbReference type="ARBA" id="ARBA00005005"/>
    </source>
</evidence>
<keyword evidence="10 15" id="KW-0456">Lyase</keyword>
<dbReference type="Pfam" id="PF02737">
    <property type="entry name" value="3HCDH_N"/>
    <property type="match status" value="1"/>
</dbReference>
<evidence type="ECO:0000256" key="5">
    <source>
        <dbReference type="ARBA" id="ARBA00022832"/>
    </source>
</evidence>
<comment type="similarity">
    <text evidence="2">In the central section; belongs to the 3-hydroxyacyl-CoA dehydrogenase family.</text>
</comment>
<dbReference type="Proteomes" id="UP000326837">
    <property type="component" value="Chromosome"/>
</dbReference>